<dbReference type="Gene3D" id="3.40.50.300">
    <property type="entry name" value="P-loop containing nucleotide triphosphate hydrolases"/>
    <property type="match status" value="2"/>
</dbReference>
<dbReference type="Proteomes" id="UP001595712">
    <property type="component" value="Unassembled WGS sequence"/>
</dbReference>
<dbReference type="InterPro" id="IPR027417">
    <property type="entry name" value="P-loop_NTPase"/>
</dbReference>
<dbReference type="GO" id="GO:0005524">
    <property type="term" value="F:ATP binding"/>
    <property type="evidence" value="ECO:0007669"/>
    <property type="project" value="UniProtKB-KW"/>
</dbReference>
<name>A0ABV7Q5V4_9ACTN</name>
<evidence type="ECO:0000313" key="7">
    <source>
        <dbReference type="Proteomes" id="UP001595712"/>
    </source>
</evidence>
<keyword evidence="2" id="KW-0547">Nucleotide-binding</keyword>
<reference evidence="7" key="1">
    <citation type="journal article" date="2019" name="Int. J. Syst. Evol. Microbiol.">
        <title>The Global Catalogue of Microorganisms (GCM) 10K type strain sequencing project: providing services to taxonomists for standard genome sequencing and annotation.</title>
        <authorList>
            <consortium name="The Broad Institute Genomics Platform"/>
            <consortium name="The Broad Institute Genome Sequencing Center for Infectious Disease"/>
            <person name="Wu L."/>
            <person name="Ma J."/>
        </authorList>
    </citation>
    <scope>NUCLEOTIDE SEQUENCE [LARGE SCALE GENOMIC DNA]</scope>
    <source>
        <strain evidence="7">CGMCC 4.7396</strain>
    </source>
</reference>
<feature type="coiled-coil region" evidence="4">
    <location>
        <begin position="230"/>
        <end position="260"/>
    </location>
</feature>
<evidence type="ECO:0000256" key="4">
    <source>
        <dbReference type="SAM" id="Coils"/>
    </source>
</evidence>
<dbReference type="Pfam" id="PF00005">
    <property type="entry name" value="ABC_tran"/>
    <property type="match status" value="2"/>
</dbReference>
<dbReference type="EMBL" id="JBHRWO010000021">
    <property type="protein sequence ID" value="MFC3495118.1"/>
    <property type="molecule type" value="Genomic_DNA"/>
</dbReference>
<proteinExistence type="predicted"/>
<comment type="caution">
    <text evidence="6">The sequence shown here is derived from an EMBL/GenBank/DDBJ whole genome shotgun (WGS) entry which is preliminary data.</text>
</comment>
<keyword evidence="1" id="KW-0677">Repeat</keyword>
<dbReference type="SMART" id="SM00382">
    <property type="entry name" value="AAA"/>
    <property type="match status" value="2"/>
</dbReference>
<dbReference type="InterPro" id="IPR050611">
    <property type="entry name" value="ABCF"/>
</dbReference>
<dbReference type="SUPFAM" id="SSF52540">
    <property type="entry name" value="P-loop containing nucleoside triphosphate hydrolases"/>
    <property type="match status" value="2"/>
</dbReference>
<dbReference type="InterPro" id="IPR003439">
    <property type="entry name" value="ABC_transporter-like_ATP-bd"/>
</dbReference>
<dbReference type="InterPro" id="IPR003593">
    <property type="entry name" value="AAA+_ATPase"/>
</dbReference>
<protein>
    <submittedName>
        <fullName evidence="6">ABC-F family ATP-binding cassette domain-containing protein</fullName>
    </submittedName>
</protein>
<evidence type="ECO:0000313" key="6">
    <source>
        <dbReference type="EMBL" id="MFC3495118.1"/>
    </source>
</evidence>
<keyword evidence="7" id="KW-1185">Reference proteome</keyword>
<keyword evidence="3 6" id="KW-0067">ATP-binding</keyword>
<evidence type="ECO:0000256" key="3">
    <source>
        <dbReference type="ARBA" id="ARBA00022840"/>
    </source>
</evidence>
<accession>A0ABV7Q5V4</accession>
<gene>
    <name evidence="6" type="ORF">ACFO8M_21740</name>
</gene>
<evidence type="ECO:0000256" key="2">
    <source>
        <dbReference type="ARBA" id="ARBA00022741"/>
    </source>
</evidence>
<keyword evidence="4" id="KW-0175">Coiled coil</keyword>
<dbReference type="RefSeq" id="WP_387979482.1">
    <property type="nucleotide sequence ID" value="NZ_JBHRWO010000021.1"/>
</dbReference>
<evidence type="ECO:0000259" key="5">
    <source>
        <dbReference type="PROSITE" id="PS50893"/>
    </source>
</evidence>
<dbReference type="PANTHER" id="PTHR19211:SF6">
    <property type="entry name" value="BLL7188 PROTEIN"/>
    <property type="match status" value="1"/>
</dbReference>
<organism evidence="6 7">
    <name type="scientific">Glycomyces rhizosphaerae</name>
    <dbReference type="NCBI Taxonomy" id="2054422"/>
    <lineage>
        <taxon>Bacteria</taxon>
        <taxon>Bacillati</taxon>
        <taxon>Actinomycetota</taxon>
        <taxon>Actinomycetes</taxon>
        <taxon>Glycomycetales</taxon>
        <taxon>Glycomycetaceae</taxon>
        <taxon>Glycomyces</taxon>
    </lineage>
</organism>
<sequence length="531" mass="57712">MTTFINVQQLRFLWPDGDQVFDGLDVVFSDGRTALIGDNGTGKSTLLRLVAGLLRPESGSITASGLIEYLPQELPLRLGDTVSDLLGIAGKRRALAAIEAGDVDETHFNVIGEDWDFLDRSRVALDELGLDHVDFDRTVGTLSGGESMLVGLAGRLVRRPDVLLLDEPSNNLDGSARKRLYQAIRRFNGTLVVVSHDRALLEHVDAVGELHKGHIRIIEGNYSVYEEVIAAEQEAAARAVRDAKQDLTRQKKELIAARTQNDRGASSWRREQARGGTPKILLNAKKNAGEVSSAKLLNAKLEDVAEARERLDEAEESLRDGGGISVDLPETSVSTHRDIAIIKGLKVSDLYGEGLGLHLRGPERVAVTGDNGSGKTTLLRAIADAARVPHGFLTQRLELLDDEASVLDNVRAKAPEADQSLLRTRLARFGMRRDSVFQQVATLSGGQRLRAALATVLSSQPAPQLLLLDEPTNNLDMSSIRQLQQALTAFQGALVVVSHDEAFLEGLGLTRRVELTRGEGIVLDTPVESRV</sequence>
<dbReference type="PROSITE" id="PS50893">
    <property type="entry name" value="ABC_TRANSPORTER_2"/>
    <property type="match status" value="1"/>
</dbReference>
<feature type="domain" description="ABC transporter" evidence="5">
    <location>
        <begin position="5"/>
        <end position="237"/>
    </location>
</feature>
<evidence type="ECO:0000256" key="1">
    <source>
        <dbReference type="ARBA" id="ARBA00022737"/>
    </source>
</evidence>
<dbReference type="PANTHER" id="PTHR19211">
    <property type="entry name" value="ATP-BINDING TRANSPORT PROTEIN-RELATED"/>
    <property type="match status" value="1"/>
</dbReference>